<dbReference type="SUPFAM" id="SSF56219">
    <property type="entry name" value="DNase I-like"/>
    <property type="match status" value="1"/>
</dbReference>
<dbReference type="PROSITE" id="PS50878">
    <property type="entry name" value="RT_POL"/>
    <property type="match status" value="1"/>
</dbReference>
<dbReference type="InterPro" id="IPR000477">
    <property type="entry name" value="RT_dom"/>
</dbReference>
<evidence type="ECO:0000313" key="2">
    <source>
        <dbReference type="EMBL" id="KAK9689166.1"/>
    </source>
</evidence>
<evidence type="ECO:0000259" key="1">
    <source>
        <dbReference type="PROSITE" id="PS50878"/>
    </source>
</evidence>
<proteinExistence type="predicted"/>
<dbReference type="EMBL" id="JBDFQZ010000009">
    <property type="protein sequence ID" value="KAK9689166.1"/>
    <property type="molecule type" value="Genomic_DNA"/>
</dbReference>
<comment type="caution">
    <text evidence="2">The sequence shown here is derived from an EMBL/GenBank/DDBJ whole genome shotgun (WGS) entry which is preliminary data.</text>
</comment>
<evidence type="ECO:0000313" key="3">
    <source>
        <dbReference type="Proteomes" id="UP001443914"/>
    </source>
</evidence>
<sequence length="608" mass="68534">MMIWGVRWPQSHLTLPMITAWNVRGLNVPLRQHEIKEFLAKHKVVVAGLLETRVKIANSNKIMNKFLRYRCVGNYSAHYNGRIWVLWQESLVALDVLQVHDQLVHCKVLLRQSNLSIFVKFVYGHNDGLDMRRLWQKLLSISSTIDLGWLVIGDFNVVRNIEDKIGKHPPTFWEMLDFNACVGQCNLDELPSHGGPFTWTNNQDGVDRGWSRLDWAFVNPLWVLLFPNAMVNILPPGSSDHSPLMVTIGVHLTFPKVFKFLNCWIEHPNFYDVVSSAWSGHVLGAPMYKLFAKLKRVKHALGGLHRAYYANMSVRVALAHENLLTCQVDLLRTPLDPTAFHNVSVAIQAYVKLKEAELSMLAQRAKGHHIKLSDSNTSYFYAAVATRKQQSFIGSIVDRHGQLHSSPDGVASAFTDYYQFLLGSSASVSIPEPSVFYGVGVSDVQALSLTATITSVEIKNALFGMGSNKSPGLDGFSSEFFKASWEIIAKDFTDAVRSYFRSRKMLRYANTIVLTLIPKKPSASSVINYRPIACCTLFYKVVSKILENRLKAVLPFLIGNEQAAFVANRSIFHNVMLSQALVKVYDRAHISPRALIKVDIRKAFDSLN</sequence>
<accession>A0AAW1IIE7</accession>
<dbReference type="Pfam" id="PF03372">
    <property type="entry name" value="Exo_endo_phos"/>
    <property type="match status" value="1"/>
</dbReference>
<reference evidence="2" key="1">
    <citation type="submission" date="2024-03" db="EMBL/GenBank/DDBJ databases">
        <title>WGS assembly of Saponaria officinalis var. Norfolk2.</title>
        <authorList>
            <person name="Jenkins J."/>
            <person name="Shu S."/>
            <person name="Grimwood J."/>
            <person name="Barry K."/>
            <person name="Goodstein D."/>
            <person name="Schmutz J."/>
            <person name="Leebens-Mack J."/>
            <person name="Osbourn A."/>
        </authorList>
    </citation>
    <scope>NUCLEOTIDE SEQUENCE [LARGE SCALE GENOMIC DNA]</scope>
    <source>
        <strain evidence="2">JIC</strain>
    </source>
</reference>
<keyword evidence="3" id="KW-1185">Reference proteome</keyword>
<dbReference type="PANTHER" id="PTHR33710:SF78">
    <property type="entry name" value="ENDONUCLEASE_EXONUCLEASE_PHOSPHATASE DOMAIN-CONTAINING PROTEIN"/>
    <property type="match status" value="1"/>
</dbReference>
<dbReference type="Proteomes" id="UP001443914">
    <property type="component" value="Unassembled WGS sequence"/>
</dbReference>
<dbReference type="Pfam" id="PF00078">
    <property type="entry name" value="RVT_1"/>
    <property type="match status" value="1"/>
</dbReference>
<dbReference type="PANTHER" id="PTHR33710">
    <property type="entry name" value="BNAC02G09200D PROTEIN"/>
    <property type="match status" value="1"/>
</dbReference>
<dbReference type="AlphaFoldDB" id="A0AAW1IIE7"/>
<organism evidence="2 3">
    <name type="scientific">Saponaria officinalis</name>
    <name type="common">Common soapwort</name>
    <name type="synonym">Lychnis saponaria</name>
    <dbReference type="NCBI Taxonomy" id="3572"/>
    <lineage>
        <taxon>Eukaryota</taxon>
        <taxon>Viridiplantae</taxon>
        <taxon>Streptophyta</taxon>
        <taxon>Embryophyta</taxon>
        <taxon>Tracheophyta</taxon>
        <taxon>Spermatophyta</taxon>
        <taxon>Magnoliopsida</taxon>
        <taxon>eudicotyledons</taxon>
        <taxon>Gunneridae</taxon>
        <taxon>Pentapetalae</taxon>
        <taxon>Caryophyllales</taxon>
        <taxon>Caryophyllaceae</taxon>
        <taxon>Caryophylleae</taxon>
        <taxon>Saponaria</taxon>
    </lineage>
</organism>
<dbReference type="GO" id="GO:0003824">
    <property type="term" value="F:catalytic activity"/>
    <property type="evidence" value="ECO:0007669"/>
    <property type="project" value="InterPro"/>
</dbReference>
<dbReference type="InterPro" id="IPR036691">
    <property type="entry name" value="Endo/exonu/phosph_ase_sf"/>
</dbReference>
<protein>
    <recommendedName>
        <fullName evidence="1">Reverse transcriptase domain-containing protein</fullName>
    </recommendedName>
</protein>
<dbReference type="Gene3D" id="3.60.10.10">
    <property type="entry name" value="Endonuclease/exonuclease/phosphatase"/>
    <property type="match status" value="1"/>
</dbReference>
<feature type="domain" description="Reverse transcriptase" evidence="1">
    <location>
        <begin position="498"/>
        <end position="608"/>
    </location>
</feature>
<name>A0AAW1IIE7_SAPOF</name>
<gene>
    <name evidence="2" type="ORF">RND81_09G040100</name>
</gene>
<dbReference type="InterPro" id="IPR005135">
    <property type="entry name" value="Endo/exonuclease/phosphatase"/>
</dbReference>